<accession>A0ABR8YBF7</accession>
<comment type="caution">
    <text evidence="3">The sequence shown here is derived from an EMBL/GenBank/DDBJ whole genome shotgun (WGS) entry which is preliminary data.</text>
</comment>
<dbReference type="InterPro" id="IPR021533">
    <property type="entry name" value="PepSY-like"/>
</dbReference>
<keyword evidence="1" id="KW-0732">Signal</keyword>
<gene>
    <name evidence="3" type="ORF">H9625_13450</name>
</gene>
<dbReference type="RefSeq" id="WP_022040272.1">
    <property type="nucleotide sequence ID" value="NZ_JACSPP010000051.1"/>
</dbReference>
<dbReference type="EMBL" id="JACSPP010000051">
    <property type="protein sequence ID" value="MBD8041426.1"/>
    <property type="molecule type" value="Genomic_DNA"/>
</dbReference>
<reference evidence="3 4" key="1">
    <citation type="submission" date="2020-08" db="EMBL/GenBank/DDBJ databases">
        <title>A Genomic Blueprint of the Chicken Gut Microbiome.</title>
        <authorList>
            <person name="Gilroy R."/>
            <person name="Ravi A."/>
            <person name="Getino M."/>
            <person name="Pursley I."/>
            <person name="Horton D.L."/>
            <person name="Alikhan N.-F."/>
            <person name="Baker D."/>
            <person name="Gharbi K."/>
            <person name="Hall N."/>
            <person name="Watson M."/>
            <person name="Adriaenssens E.M."/>
            <person name="Foster-Nyarko E."/>
            <person name="Jarju S."/>
            <person name="Secka A."/>
            <person name="Antonio M."/>
            <person name="Oren A."/>
            <person name="Chaudhuri R."/>
            <person name="La Ragione R.M."/>
            <person name="Hildebrand F."/>
            <person name="Pallen M.J."/>
        </authorList>
    </citation>
    <scope>NUCLEOTIDE SEQUENCE [LARGE SCALE GENOMIC DNA]</scope>
    <source>
        <strain evidence="3 4">Sa1CVN1</strain>
    </source>
</reference>
<protein>
    <submittedName>
        <fullName evidence="3">PepSY-like domain-containing protein</fullName>
    </submittedName>
</protein>
<evidence type="ECO:0000259" key="2">
    <source>
        <dbReference type="Pfam" id="PF11396"/>
    </source>
</evidence>
<dbReference type="Proteomes" id="UP000620874">
    <property type="component" value="Unassembled WGS sequence"/>
</dbReference>
<evidence type="ECO:0000256" key="1">
    <source>
        <dbReference type="SAM" id="SignalP"/>
    </source>
</evidence>
<dbReference type="Gene3D" id="3.40.1420.30">
    <property type="match status" value="1"/>
</dbReference>
<name>A0ABR8YBF7_9BACT</name>
<dbReference type="SUPFAM" id="SSF160574">
    <property type="entry name" value="BT0923-like"/>
    <property type="match status" value="1"/>
</dbReference>
<evidence type="ECO:0000313" key="3">
    <source>
        <dbReference type="EMBL" id="MBD8041426.1"/>
    </source>
</evidence>
<feature type="domain" description="Putative beta-lactamase-inhibitor-like PepSY-like" evidence="2">
    <location>
        <begin position="60"/>
        <end position="141"/>
    </location>
</feature>
<feature type="chain" id="PRO_5046108880" evidence="1">
    <location>
        <begin position="21"/>
        <end position="145"/>
    </location>
</feature>
<dbReference type="Pfam" id="PF11396">
    <property type="entry name" value="PepSY_like"/>
    <property type="match status" value="1"/>
</dbReference>
<feature type="signal peptide" evidence="1">
    <location>
        <begin position="1"/>
        <end position="20"/>
    </location>
</feature>
<organism evidence="3 4">
    <name type="scientific">Phocaeicola intestinalis</name>
    <dbReference type="NCBI Taxonomy" id="2762212"/>
    <lineage>
        <taxon>Bacteria</taxon>
        <taxon>Pseudomonadati</taxon>
        <taxon>Bacteroidota</taxon>
        <taxon>Bacteroidia</taxon>
        <taxon>Bacteroidales</taxon>
        <taxon>Bacteroidaceae</taxon>
        <taxon>Phocaeicola</taxon>
    </lineage>
</organism>
<evidence type="ECO:0000313" key="4">
    <source>
        <dbReference type="Proteomes" id="UP000620874"/>
    </source>
</evidence>
<sequence>MKKWILLLVCVLGIQAVALADNDKPIQIGQLPTKAQTFITTYFKNHKVALAKMESGLFYKTYDVIFTNGEKLEFDKSGEWTEIKCKMSAVPVQAIPAEIRSYVSANYPEAKILEIERDGKEYDVKLSNRWEITFNNKFQVIDIDD</sequence>
<proteinExistence type="predicted"/>
<keyword evidence="4" id="KW-1185">Reference proteome</keyword>